<evidence type="ECO:0000313" key="2">
    <source>
        <dbReference type="Proteomes" id="UP000027936"/>
    </source>
</evidence>
<comment type="caution">
    <text evidence="1">The sequence shown here is derived from an EMBL/GenBank/DDBJ whole genome shotgun (WGS) entry which is preliminary data.</text>
</comment>
<evidence type="ECO:0000313" key="1">
    <source>
        <dbReference type="EMBL" id="KEF37246.1"/>
    </source>
</evidence>
<reference evidence="1 2" key="1">
    <citation type="submission" date="2014-04" db="EMBL/GenBank/DDBJ databases">
        <title>Draft genome sequence of Bacillus azotoformans MEV2011, a (co-) denitrifying strain unable to grow in the presence of oxygen.</title>
        <authorList>
            <person name="Nielsen M."/>
            <person name="Schreiber L."/>
            <person name="Finster K."/>
            <person name="Schramm A."/>
        </authorList>
    </citation>
    <scope>NUCLEOTIDE SEQUENCE [LARGE SCALE GENOMIC DNA]</scope>
    <source>
        <strain evidence="1 2">MEV2011</strain>
    </source>
</reference>
<dbReference type="PATRIC" id="fig|1348973.3.peg.3370"/>
<dbReference type="AlphaFoldDB" id="A0A072NIB9"/>
<dbReference type="EMBL" id="JJRY01000016">
    <property type="protein sequence ID" value="KEF37246.1"/>
    <property type="molecule type" value="Genomic_DNA"/>
</dbReference>
<organism evidence="1 2">
    <name type="scientific">Schinkia azotoformans MEV2011</name>
    <dbReference type="NCBI Taxonomy" id="1348973"/>
    <lineage>
        <taxon>Bacteria</taxon>
        <taxon>Bacillati</taxon>
        <taxon>Bacillota</taxon>
        <taxon>Bacilli</taxon>
        <taxon>Bacillales</taxon>
        <taxon>Bacillaceae</taxon>
        <taxon>Calidifontibacillus/Schinkia group</taxon>
        <taxon>Schinkia</taxon>
    </lineage>
</organism>
<sequence length="74" mass="8554">MEEIKQLDRGEAEQILKLPNSWIDKGIERGIEKGKIEEKKKIALEMLKEGLSIDLIVKVTHLSNEEIEILQENK</sequence>
<dbReference type="RefSeq" id="WP_035197034.1">
    <property type="nucleotide sequence ID" value="NZ_JJRY01000016.1"/>
</dbReference>
<evidence type="ECO:0008006" key="3">
    <source>
        <dbReference type="Google" id="ProtNLM"/>
    </source>
</evidence>
<accession>A0A072NIB9</accession>
<proteinExistence type="predicted"/>
<protein>
    <recommendedName>
        <fullName evidence="3">Transposase</fullName>
    </recommendedName>
</protein>
<dbReference type="Proteomes" id="UP000027936">
    <property type="component" value="Unassembled WGS sequence"/>
</dbReference>
<gene>
    <name evidence="1" type="ORF">M670_03492</name>
</gene>
<name>A0A072NIB9_SCHAZ</name>